<dbReference type="GO" id="GO:0030686">
    <property type="term" value="C:90S preribosome"/>
    <property type="evidence" value="ECO:0007669"/>
    <property type="project" value="TreeGrafter"/>
</dbReference>
<sequence>MSQAAVQPFTGGDDLDDGLDVAPEYIQSTTHDADGDADPNRFFSEDEEDGRADDGSPDEEREEDADAQVGQKRKATAGETDQSRSDGAPLTDAEKKKKRKVKAKERSEKRKIREAEALQPAEMTVSQLDEWLFGNLKEAFPKASDMELADLRIPPGFLMSTSQWKDTRDLSVLPAFIQKQLPPLPKQIKKEGTPSIIILSLSGIRCADVVRSLKKMEPKPPGEFAKLFAKHFKVSEQIEHLQKTKISIAAGTPNRIGKILADSDALHIRQQTMILLDLTYRDSKNRSLLSIPEIRQDFWKTLFGDKVVRQKLLAAGVKIGVF</sequence>
<feature type="region of interest" description="Disordered" evidence="1">
    <location>
        <begin position="1"/>
        <end position="111"/>
    </location>
</feature>
<dbReference type="GO" id="GO:0005634">
    <property type="term" value="C:nucleus"/>
    <property type="evidence" value="ECO:0007669"/>
    <property type="project" value="TreeGrafter"/>
</dbReference>
<evidence type="ECO:0000256" key="1">
    <source>
        <dbReference type="SAM" id="MobiDB-lite"/>
    </source>
</evidence>
<evidence type="ECO:0000313" key="2">
    <source>
        <dbReference type="EMBL" id="GHJ85211.1"/>
    </source>
</evidence>
<dbReference type="OrthoDB" id="1929311at2759"/>
<name>A0A8H3YEZ9_9TREE</name>
<dbReference type="Proteomes" id="UP000620104">
    <property type="component" value="Unassembled WGS sequence"/>
</dbReference>
<protein>
    <recommendedName>
        <fullName evidence="4">Protein cms1</fullName>
    </recommendedName>
</protein>
<dbReference type="EMBL" id="BLZA01000011">
    <property type="protein sequence ID" value="GHJ85211.1"/>
    <property type="molecule type" value="Genomic_DNA"/>
</dbReference>
<evidence type="ECO:0000313" key="3">
    <source>
        <dbReference type="Proteomes" id="UP000620104"/>
    </source>
</evidence>
<accession>A0A8H3YEZ9</accession>
<gene>
    <name evidence="2" type="ORF">NliqN6_1613</name>
</gene>
<organism evidence="2 3">
    <name type="scientific">Naganishia liquefaciens</name>
    <dbReference type="NCBI Taxonomy" id="104408"/>
    <lineage>
        <taxon>Eukaryota</taxon>
        <taxon>Fungi</taxon>
        <taxon>Dikarya</taxon>
        <taxon>Basidiomycota</taxon>
        <taxon>Agaricomycotina</taxon>
        <taxon>Tremellomycetes</taxon>
        <taxon>Filobasidiales</taxon>
        <taxon>Filobasidiaceae</taxon>
        <taxon>Naganishia</taxon>
    </lineage>
</organism>
<dbReference type="AlphaFoldDB" id="A0A8H3YEZ9"/>
<dbReference type="PANTHER" id="PTHR24030">
    <property type="entry name" value="PROTEIN CMSS1"/>
    <property type="match status" value="1"/>
</dbReference>
<comment type="caution">
    <text evidence="2">The sequence shown here is derived from an EMBL/GenBank/DDBJ whole genome shotgun (WGS) entry which is preliminary data.</text>
</comment>
<dbReference type="PANTHER" id="PTHR24030:SF0">
    <property type="entry name" value="PROTEIN CMSS1"/>
    <property type="match status" value="1"/>
</dbReference>
<reference evidence="2" key="1">
    <citation type="submission" date="2020-07" db="EMBL/GenBank/DDBJ databases">
        <title>Draft Genome Sequence of a Deep-Sea Yeast, Naganishia (Cryptococcus) liquefaciens strain N6.</title>
        <authorList>
            <person name="Han Y.W."/>
            <person name="Kajitani R."/>
            <person name="Morimoto H."/>
            <person name="Parhat M."/>
            <person name="Tsubouchi H."/>
            <person name="Bakenova O."/>
            <person name="Ogata M."/>
            <person name="Argunhan B."/>
            <person name="Aoki R."/>
            <person name="Kajiwara S."/>
            <person name="Itoh T."/>
            <person name="Iwasaki H."/>
        </authorList>
    </citation>
    <scope>NUCLEOTIDE SEQUENCE</scope>
    <source>
        <strain evidence="2">N6</strain>
    </source>
</reference>
<feature type="compositionally biased region" description="Acidic residues" evidence="1">
    <location>
        <begin position="45"/>
        <end position="66"/>
    </location>
</feature>
<evidence type="ECO:0008006" key="4">
    <source>
        <dbReference type="Google" id="ProtNLM"/>
    </source>
</evidence>
<proteinExistence type="predicted"/>
<dbReference type="InterPro" id="IPR032704">
    <property type="entry name" value="Cms1"/>
</dbReference>
<dbReference type="Pfam" id="PF14617">
    <property type="entry name" value="CMS1"/>
    <property type="match status" value="1"/>
</dbReference>
<keyword evidence="3" id="KW-1185">Reference proteome</keyword>